<dbReference type="EMBL" id="CP001681">
    <property type="protein sequence ID" value="ACU04631.1"/>
    <property type="molecule type" value="Genomic_DNA"/>
</dbReference>
<feature type="signal peptide" evidence="1">
    <location>
        <begin position="1"/>
        <end position="26"/>
    </location>
</feature>
<evidence type="ECO:0000256" key="1">
    <source>
        <dbReference type="SAM" id="SignalP"/>
    </source>
</evidence>
<dbReference type="PROSITE" id="PS51257">
    <property type="entry name" value="PROKAR_LIPOPROTEIN"/>
    <property type="match status" value="1"/>
</dbReference>
<dbReference type="eggNOG" id="ENOG502ZBG8">
    <property type="taxonomic scope" value="Bacteria"/>
</dbReference>
<sequence>MLWIKTKTMKIYLSLILSLLFFGACGQTNPLQHTLYPEEIMLKLKKEIGLKNKKFNPEKRGGLYRARPQGNAVYVKIEGVNAAKVNELIAKNSSLPELKRLYPDLKVTPDVFFIKGRREEGTKKVVFQTIRIADDGHTEILSPNATDYDQDLSGKWVVDYYKGPRPEADVLLALLIREEFKRFELPEKARLAIEYTDYMIDTNTYIYKSDKITRARFYNLKPSRIDTLIRKAKADGIYPVKEKERSIAQKRDLEEFLTKTTEVILKEGPWGFEMDQFENHVELYLSKEKALELKRRRRVMGSCSMDNGPIIHATNIARLAGETCCMEIFLRSHLDILNDNFERMIDASYAQPGRKTYGKELEALGVDFRYLVPGILLRADHFAVNHYYGELNRTGRAMAELDSKAAVYRTIETLIADRKLDLYNRLCLVFFAEAYNYNLKKLSLTTEADANLKRLKVLTADFPVYVNAPLHKSIDGIITPSGDF</sequence>
<accession>C6XZD5</accession>
<dbReference type="HOGENOM" id="CLU_563653_0_0_10"/>
<evidence type="ECO:0008006" key="4">
    <source>
        <dbReference type="Google" id="ProtNLM"/>
    </source>
</evidence>
<proteinExistence type="predicted"/>
<organism evidence="2 3">
    <name type="scientific">Pedobacter heparinus (strain ATCC 13125 / DSM 2366 / CIP 104194 / JCM 7457 / NBRC 12017 / NCIMB 9290 / NRRL B-14731 / HIM 762-3)</name>
    <dbReference type="NCBI Taxonomy" id="485917"/>
    <lineage>
        <taxon>Bacteria</taxon>
        <taxon>Pseudomonadati</taxon>
        <taxon>Bacteroidota</taxon>
        <taxon>Sphingobacteriia</taxon>
        <taxon>Sphingobacteriales</taxon>
        <taxon>Sphingobacteriaceae</taxon>
        <taxon>Pedobacter</taxon>
    </lineage>
</organism>
<dbReference type="AlphaFoldDB" id="C6XZD5"/>
<evidence type="ECO:0000313" key="3">
    <source>
        <dbReference type="Proteomes" id="UP000000852"/>
    </source>
</evidence>
<evidence type="ECO:0000313" key="2">
    <source>
        <dbReference type="EMBL" id="ACU04631.1"/>
    </source>
</evidence>
<dbReference type="KEGG" id="phe:Phep_2427"/>
<gene>
    <name evidence="2" type="ordered locus">Phep_2427</name>
</gene>
<keyword evidence="1" id="KW-0732">Signal</keyword>
<feature type="chain" id="PRO_5002974348" description="Lipoprotein" evidence="1">
    <location>
        <begin position="27"/>
        <end position="484"/>
    </location>
</feature>
<dbReference type="STRING" id="485917.Phep_2427"/>
<dbReference type="Proteomes" id="UP000000852">
    <property type="component" value="Chromosome"/>
</dbReference>
<name>C6XZD5_PEDHD</name>
<reference evidence="2 3" key="1">
    <citation type="journal article" date="2009" name="Stand. Genomic Sci.">
        <title>Complete genome sequence of Pedobacter heparinus type strain (HIM 762-3).</title>
        <authorList>
            <person name="Han C."/>
            <person name="Spring S."/>
            <person name="Lapidus A."/>
            <person name="Del Rio T.G."/>
            <person name="Tice H."/>
            <person name="Copeland A."/>
            <person name="Cheng J.F."/>
            <person name="Lucas S."/>
            <person name="Chen F."/>
            <person name="Nolan M."/>
            <person name="Bruce D."/>
            <person name="Goodwin L."/>
            <person name="Pitluck S."/>
            <person name="Ivanova N."/>
            <person name="Mavromatis K."/>
            <person name="Mikhailova N."/>
            <person name="Pati A."/>
            <person name="Chen A."/>
            <person name="Palaniappan K."/>
            <person name="Land M."/>
            <person name="Hauser L."/>
            <person name="Chang Y.J."/>
            <person name="Jeffries C.C."/>
            <person name="Saunders E."/>
            <person name="Chertkov O."/>
            <person name="Brettin T."/>
            <person name="Goker M."/>
            <person name="Rohde M."/>
            <person name="Bristow J."/>
            <person name="Eisen J.A."/>
            <person name="Markowitz V."/>
            <person name="Hugenholtz P."/>
            <person name="Kyrpides N.C."/>
            <person name="Klenk H.P."/>
            <person name="Detter J.C."/>
        </authorList>
    </citation>
    <scope>NUCLEOTIDE SEQUENCE [LARGE SCALE GENOMIC DNA]</scope>
    <source>
        <strain evidence="3">ATCC 13125 / DSM 2366 / CIP 104194 / JCM 7457 / NBRC 12017 / NCIMB 9290 / NRRL B-14731 / HIM 762-3</strain>
    </source>
</reference>
<protein>
    <recommendedName>
        <fullName evidence="4">Lipoprotein</fullName>
    </recommendedName>
</protein>
<keyword evidence="3" id="KW-1185">Reference proteome</keyword>